<organism evidence="1 2">
    <name type="scientific">Phaeosphaeria nodorum (strain SN15 / ATCC MYA-4574 / FGSC 10173)</name>
    <name type="common">Glume blotch fungus</name>
    <name type="synonym">Parastagonospora nodorum</name>
    <dbReference type="NCBI Taxonomy" id="321614"/>
    <lineage>
        <taxon>Eukaryota</taxon>
        <taxon>Fungi</taxon>
        <taxon>Dikarya</taxon>
        <taxon>Ascomycota</taxon>
        <taxon>Pezizomycotina</taxon>
        <taxon>Dothideomycetes</taxon>
        <taxon>Pleosporomycetidae</taxon>
        <taxon>Pleosporales</taxon>
        <taxon>Pleosporineae</taxon>
        <taxon>Phaeosphaeriaceae</taxon>
        <taxon>Parastagonospora</taxon>
    </lineage>
</organism>
<evidence type="ECO:0000313" key="2">
    <source>
        <dbReference type="Proteomes" id="UP000001055"/>
    </source>
</evidence>
<evidence type="ECO:0000313" key="1">
    <source>
        <dbReference type="EMBL" id="EAT77453.1"/>
    </source>
</evidence>
<sequence length="254" mass="30376">MAEERIANSKPTIVSHRIYRTWPFPIELLPYEIRANILTRLSYTHVYLVRRIASVQQDEAYYYFISFYRQINAYARRRGYKSRVVAMEYERGKPWPTTTTIKIPGKDRLMHIQNSGFDPVLLRLTEDMDKDHRNDTYNHKRRWKNPIKYLISSLHFIADCCPQLVSLSVEPNHRALIRSKERFILKLVTAFVRIARKCEKLDEIRLGLRRNVLVPPNRWVERVKFVKLDLKAFEKDFWTKTDSRQEDFGEGNLV</sequence>
<name>Q0TZ94_PHANO</name>
<dbReference type="EMBL" id="CH445360">
    <property type="protein sequence ID" value="EAT77453.1"/>
    <property type="molecule type" value="Genomic_DNA"/>
</dbReference>
<accession>Q0TZ94</accession>
<dbReference type="KEGG" id="pno:SNOG_15228"/>
<dbReference type="GeneID" id="5982315"/>
<gene>
    <name evidence="1" type="ORF">SNOG_15228</name>
</gene>
<dbReference type="InParanoid" id="Q0TZ94"/>
<dbReference type="Proteomes" id="UP000001055">
    <property type="component" value="Unassembled WGS sequence"/>
</dbReference>
<proteinExistence type="predicted"/>
<dbReference type="VEuPathDB" id="FungiDB:JI435_152280"/>
<protein>
    <recommendedName>
        <fullName evidence="3">F-box domain-containing protein</fullName>
    </recommendedName>
</protein>
<dbReference type="AlphaFoldDB" id="Q0TZ94"/>
<evidence type="ECO:0008006" key="3">
    <source>
        <dbReference type="Google" id="ProtNLM"/>
    </source>
</evidence>
<reference evidence="2" key="1">
    <citation type="journal article" date="2007" name="Plant Cell">
        <title>Dothideomycete-plant interactions illuminated by genome sequencing and EST analysis of the wheat pathogen Stagonospora nodorum.</title>
        <authorList>
            <person name="Hane J.K."/>
            <person name="Lowe R.G."/>
            <person name="Solomon P.S."/>
            <person name="Tan K.C."/>
            <person name="Schoch C.L."/>
            <person name="Spatafora J.W."/>
            <person name="Crous P.W."/>
            <person name="Kodira C."/>
            <person name="Birren B.W."/>
            <person name="Galagan J.E."/>
            <person name="Torriani S.F."/>
            <person name="McDonald B.A."/>
            <person name="Oliver R.P."/>
        </authorList>
    </citation>
    <scope>NUCLEOTIDE SEQUENCE [LARGE SCALE GENOMIC DNA]</scope>
    <source>
        <strain evidence="2">SN15 / ATCC MYA-4574 / FGSC 10173</strain>
    </source>
</reference>
<dbReference type="RefSeq" id="XP_001805387.1">
    <property type="nucleotide sequence ID" value="XM_001805335.1"/>
</dbReference>
<dbReference type="HOGENOM" id="CLU_1094622_0_0_1"/>